<keyword evidence="3" id="KW-0479">Metal-binding</keyword>
<keyword evidence="10" id="KW-0539">Nucleus</keyword>
<dbReference type="GO" id="GO:0008270">
    <property type="term" value="F:zinc ion binding"/>
    <property type="evidence" value="ECO:0007669"/>
    <property type="project" value="UniProtKB-KW"/>
</dbReference>
<evidence type="ECO:0000256" key="6">
    <source>
        <dbReference type="ARBA" id="ARBA00022833"/>
    </source>
</evidence>
<feature type="non-terminal residue" evidence="13">
    <location>
        <position position="123"/>
    </location>
</feature>
<dbReference type="OrthoDB" id="10004641at2759"/>
<comment type="similarity">
    <text evidence="2">Belongs to the krueppel C2H2-type zinc-finger protein family.</text>
</comment>
<gene>
    <name evidence="13" type="ORF">ACAOBT_LOCUS5624</name>
</gene>
<evidence type="ECO:0000313" key="14">
    <source>
        <dbReference type="Proteomes" id="UP001152888"/>
    </source>
</evidence>
<dbReference type="EMBL" id="CAKOFQ010006713">
    <property type="protein sequence ID" value="CAH1964154.1"/>
    <property type="molecule type" value="Genomic_DNA"/>
</dbReference>
<evidence type="ECO:0000256" key="11">
    <source>
        <dbReference type="PROSITE-ProRule" id="PRU00042"/>
    </source>
</evidence>
<dbReference type="Pfam" id="PF13909">
    <property type="entry name" value="zf-H2C2_5"/>
    <property type="match status" value="1"/>
</dbReference>
<dbReference type="PROSITE" id="PS00028">
    <property type="entry name" value="ZINC_FINGER_C2H2_1"/>
    <property type="match status" value="1"/>
</dbReference>
<dbReference type="GO" id="GO:0003677">
    <property type="term" value="F:DNA binding"/>
    <property type="evidence" value="ECO:0007669"/>
    <property type="project" value="UniProtKB-KW"/>
</dbReference>
<evidence type="ECO:0000256" key="4">
    <source>
        <dbReference type="ARBA" id="ARBA00022737"/>
    </source>
</evidence>
<evidence type="ECO:0000256" key="7">
    <source>
        <dbReference type="ARBA" id="ARBA00023015"/>
    </source>
</evidence>
<dbReference type="Gene3D" id="3.30.160.60">
    <property type="entry name" value="Classic Zinc Finger"/>
    <property type="match status" value="2"/>
</dbReference>
<dbReference type="AlphaFoldDB" id="A0A9P0JZ86"/>
<dbReference type="InterPro" id="IPR013087">
    <property type="entry name" value="Znf_C2H2_type"/>
</dbReference>
<keyword evidence="7" id="KW-0805">Transcription regulation</keyword>
<evidence type="ECO:0000256" key="3">
    <source>
        <dbReference type="ARBA" id="ARBA00022723"/>
    </source>
</evidence>
<dbReference type="Proteomes" id="UP001152888">
    <property type="component" value="Unassembled WGS sequence"/>
</dbReference>
<evidence type="ECO:0000256" key="10">
    <source>
        <dbReference type="ARBA" id="ARBA00023242"/>
    </source>
</evidence>
<keyword evidence="9" id="KW-0804">Transcription</keyword>
<evidence type="ECO:0000313" key="13">
    <source>
        <dbReference type="EMBL" id="CAH1964154.1"/>
    </source>
</evidence>
<accession>A0A9P0JZ86</accession>
<comment type="subcellular location">
    <subcellularLocation>
        <location evidence="1">Nucleus</location>
    </subcellularLocation>
</comment>
<dbReference type="SUPFAM" id="SSF57667">
    <property type="entry name" value="beta-beta-alpha zinc fingers"/>
    <property type="match status" value="2"/>
</dbReference>
<feature type="domain" description="C2H2-type" evidence="12">
    <location>
        <begin position="2"/>
        <end position="29"/>
    </location>
</feature>
<dbReference type="PANTHER" id="PTHR24379">
    <property type="entry name" value="KRAB AND ZINC FINGER DOMAIN-CONTAINING"/>
    <property type="match status" value="1"/>
</dbReference>
<keyword evidence="8" id="KW-0238">DNA-binding</keyword>
<dbReference type="FunFam" id="3.30.160.60:FF:000075">
    <property type="entry name" value="Putative zinc finger protein 536"/>
    <property type="match status" value="1"/>
</dbReference>
<dbReference type="SMART" id="SM00355">
    <property type="entry name" value="ZnF_C2H2"/>
    <property type="match status" value="4"/>
</dbReference>
<evidence type="ECO:0000256" key="8">
    <source>
        <dbReference type="ARBA" id="ARBA00023125"/>
    </source>
</evidence>
<organism evidence="13 14">
    <name type="scientific">Acanthoscelides obtectus</name>
    <name type="common">Bean weevil</name>
    <name type="synonym">Bruchus obtectus</name>
    <dbReference type="NCBI Taxonomy" id="200917"/>
    <lineage>
        <taxon>Eukaryota</taxon>
        <taxon>Metazoa</taxon>
        <taxon>Ecdysozoa</taxon>
        <taxon>Arthropoda</taxon>
        <taxon>Hexapoda</taxon>
        <taxon>Insecta</taxon>
        <taxon>Pterygota</taxon>
        <taxon>Neoptera</taxon>
        <taxon>Endopterygota</taxon>
        <taxon>Coleoptera</taxon>
        <taxon>Polyphaga</taxon>
        <taxon>Cucujiformia</taxon>
        <taxon>Chrysomeloidea</taxon>
        <taxon>Chrysomelidae</taxon>
        <taxon>Bruchinae</taxon>
        <taxon>Bruchini</taxon>
        <taxon>Acanthoscelides</taxon>
    </lineage>
</organism>
<protein>
    <recommendedName>
        <fullName evidence="12">C2H2-type domain-containing protein</fullName>
    </recommendedName>
</protein>
<sequence length="123" mass="14687">YVICPACSRQFKNVNSLNCHRRTDCGRPRNYKCTLCKYASTRSNDLKRHVERRHGDIPPCFKCKKKFYKYSTFQYHVRYYCGTEYKCNVGGCRKTYKRKHDLANHQLKYHVGNQYTLGILEKS</sequence>
<reference evidence="13" key="1">
    <citation type="submission" date="2022-03" db="EMBL/GenBank/DDBJ databases">
        <authorList>
            <person name="Sayadi A."/>
        </authorList>
    </citation>
    <scope>NUCLEOTIDE SEQUENCE</scope>
</reference>
<dbReference type="PANTHER" id="PTHR24379:SF121">
    <property type="entry name" value="C2H2-TYPE DOMAIN-CONTAINING PROTEIN"/>
    <property type="match status" value="1"/>
</dbReference>
<comment type="caution">
    <text evidence="13">The sequence shown here is derived from an EMBL/GenBank/DDBJ whole genome shotgun (WGS) entry which is preliminary data.</text>
</comment>
<evidence type="ECO:0000256" key="2">
    <source>
        <dbReference type="ARBA" id="ARBA00006991"/>
    </source>
</evidence>
<evidence type="ECO:0000256" key="9">
    <source>
        <dbReference type="ARBA" id="ARBA00023163"/>
    </source>
</evidence>
<proteinExistence type="inferred from homology"/>
<feature type="domain" description="C2H2-type" evidence="12">
    <location>
        <begin position="31"/>
        <end position="59"/>
    </location>
</feature>
<dbReference type="InterPro" id="IPR036236">
    <property type="entry name" value="Znf_C2H2_sf"/>
</dbReference>
<name>A0A9P0JZ86_ACAOB</name>
<evidence type="ECO:0000256" key="5">
    <source>
        <dbReference type="ARBA" id="ARBA00022771"/>
    </source>
</evidence>
<evidence type="ECO:0000256" key="1">
    <source>
        <dbReference type="ARBA" id="ARBA00004123"/>
    </source>
</evidence>
<evidence type="ECO:0000259" key="12">
    <source>
        <dbReference type="PROSITE" id="PS50157"/>
    </source>
</evidence>
<keyword evidence="6" id="KW-0862">Zinc</keyword>
<dbReference type="GO" id="GO:0005634">
    <property type="term" value="C:nucleus"/>
    <property type="evidence" value="ECO:0007669"/>
    <property type="project" value="UniProtKB-SubCell"/>
</dbReference>
<keyword evidence="4" id="KW-0677">Repeat</keyword>
<keyword evidence="14" id="KW-1185">Reference proteome</keyword>
<keyword evidence="5 11" id="KW-0863">Zinc-finger</keyword>
<feature type="domain" description="C2H2-type" evidence="12">
    <location>
        <begin position="85"/>
        <end position="115"/>
    </location>
</feature>
<dbReference type="PROSITE" id="PS50157">
    <property type="entry name" value="ZINC_FINGER_C2H2_2"/>
    <property type="match status" value="3"/>
</dbReference>
<dbReference type="Pfam" id="PF00096">
    <property type="entry name" value="zf-C2H2"/>
    <property type="match status" value="1"/>
</dbReference>